<feature type="transmembrane region" description="Helical" evidence="1">
    <location>
        <begin position="12"/>
        <end position="31"/>
    </location>
</feature>
<feature type="transmembrane region" description="Helical" evidence="1">
    <location>
        <begin position="67"/>
        <end position="90"/>
    </location>
</feature>
<reference evidence="2 3" key="1">
    <citation type="submission" date="2019-08" db="EMBL/GenBank/DDBJ databases">
        <title>Bacillus genomes from the desert of Cuatro Cienegas, Coahuila.</title>
        <authorList>
            <person name="Olmedo-Alvarez G."/>
        </authorList>
    </citation>
    <scope>NUCLEOTIDE SEQUENCE [LARGE SCALE GENOMIC DNA]</scope>
    <source>
        <strain evidence="2 3">CH28_1T</strain>
    </source>
</reference>
<feature type="transmembrane region" description="Helical" evidence="1">
    <location>
        <begin position="111"/>
        <end position="128"/>
    </location>
</feature>
<name>A0A5D4SZG2_9BACI</name>
<evidence type="ECO:0000256" key="1">
    <source>
        <dbReference type="SAM" id="Phobius"/>
    </source>
</evidence>
<dbReference type="AlphaFoldDB" id="A0A5D4SZG2"/>
<feature type="transmembrane region" description="Helical" evidence="1">
    <location>
        <begin position="134"/>
        <end position="152"/>
    </location>
</feature>
<accession>A0A5D4SZG2</accession>
<proteinExistence type="predicted"/>
<organism evidence="2 3">
    <name type="scientific">Sutcliffiella horikoshii</name>
    <dbReference type="NCBI Taxonomy" id="79883"/>
    <lineage>
        <taxon>Bacteria</taxon>
        <taxon>Bacillati</taxon>
        <taxon>Bacillota</taxon>
        <taxon>Bacilli</taxon>
        <taxon>Bacillales</taxon>
        <taxon>Bacillaceae</taxon>
        <taxon>Sutcliffiella</taxon>
    </lineage>
</organism>
<keyword evidence="1" id="KW-1133">Transmembrane helix</keyword>
<dbReference type="OrthoDB" id="1954382at2"/>
<sequence length="219" mass="25519">MLNKKKLKANIILLLSAYIPLYLTIIVQNSFSLWDKLNAKYDITFGDFLDFRKIKSNIGEVFTFPEAWITSIFIAFILLLFGLIFLMLTNTYRTNSSLSYEIKVVNVEDKNHEYLTSYIAVYILPFITLNLTTYSGLAQFIILFLFIGYIYLKYEMIYINPILNIFFRLNAYDVHYEVEDNDKTYNTVLLSKKDNEGLTKGKIRVKGSNGILIDLDKVK</sequence>
<comment type="caution">
    <text evidence="2">The sequence shown here is derived from an EMBL/GenBank/DDBJ whole genome shotgun (WGS) entry which is preliminary data.</text>
</comment>
<keyword evidence="1" id="KW-0472">Membrane</keyword>
<evidence type="ECO:0000313" key="3">
    <source>
        <dbReference type="Proteomes" id="UP000322524"/>
    </source>
</evidence>
<dbReference type="EMBL" id="VTEV01000003">
    <property type="protein sequence ID" value="TYS68840.1"/>
    <property type="molecule type" value="Genomic_DNA"/>
</dbReference>
<protein>
    <submittedName>
        <fullName evidence="2">Uncharacterized protein</fullName>
    </submittedName>
</protein>
<dbReference type="Proteomes" id="UP000322524">
    <property type="component" value="Unassembled WGS sequence"/>
</dbReference>
<keyword evidence="1" id="KW-0812">Transmembrane</keyword>
<evidence type="ECO:0000313" key="2">
    <source>
        <dbReference type="EMBL" id="TYS68840.1"/>
    </source>
</evidence>
<gene>
    <name evidence="2" type="ORF">FZC76_07835</name>
</gene>
<dbReference type="RefSeq" id="WP_148987693.1">
    <property type="nucleotide sequence ID" value="NZ_VTEV01000003.1"/>
</dbReference>